<feature type="region of interest" description="Disordered" evidence="1">
    <location>
        <begin position="33"/>
        <end position="57"/>
    </location>
</feature>
<accession>A0ABP8MJD9</accession>
<comment type="caution">
    <text evidence="2">The sequence shown here is derived from an EMBL/GenBank/DDBJ whole genome shotgun (WGS) entry which is preliminary data.</text>
</comment>
<dbReference type="EMBL" id="BAABHD010000012">
    <property type="protein sequence ID" value="GAA4450473.1"/>
    <property type="molecule type" value="Genomic_DNA"/>
</dbReference>
<evidence type="ECO:0000313" key="2">
    <source>
        <dbReference type="EMBL" id="GAA4450473.1"/>
    </source>
</evidence>
<gene>
    <name evidence="2" type="ORF">GCM10023189_11180</name>
</gene>
<name>A0ABP8MJD9_9BACT</name>
<reference evidence="3" key="1">
    <citation type="journal article" date="2019" name="Int. J. Syst. Evol. Microbiol.">
        <title>The Global Catalogue of Microorganisms (GCM) 10K type strain sequencing project: providing services to taxonomists for standard genome sequencing and annotation.</title>
        <authorList>
            <consortium name="The Broad Institute Genomics Platform"/>
            <consortium name="The Broad Institute Genome Sequencing Center for Infectious Disease"/>
            <person name="Wu L."/>
            <person name="Ma J."/>
        </authorList>
    </citation>
    <scope>NUCLEOTIDE SEQUENCE [LARGE SCALE GENOMIC DNA]</scope>
    <source>
        <strain evidence="3">JCM 17927</strain>
    </source>
</reference>
<evidence type="ECO:0000313" key="3">
    <source>
        <dbReference type="Proteomes" id="UP001501175"/>
    </source>
</evidence>
<evidence type="ECO:0000256" key="1">
    <source>
        <dbReference type="SAM" id="MobiDB-lite"/>
    </source>
</evidence>
<proteinExistence type="predicted"/>
<organism evidence="2 3">
    <name type="scientific">Nibrella saemangeumensis</name>
    <dbReference type="NCBI Taxonomy" id="1084526"/>
    <lineage>
        <taxon>Bacteria</taxon>
        <taxon>Pseudomonadati</taxon>
        <taxon>Bacteroidota</taxon>
        <taxon>Cytophagia</taxon>
        <taxon>Cytophagales</taxon>
        <taxon>Spirosomataceae</taxon>
        <taxon>Nibrella</taxon>
    </lineage>
</organism>
<sequence length="74" mass="7601">MADKTTADNPAAGPLTLVCELLSEPTMIPPIIPDITPDNNGAPEASATPKQSGSATKNTTMLAGISFDNCKLVM</sequence>
<keyword evidence="3" id="KW-1185">Reference proteome</keyword>
<dbReference type="Proteomes" id="UP001501175">
    <property type="component" value="Unassembled WGS sequence"/>
</dbReference>
<feature type="compositionally biased region" description="Polar residues" evidence="1">
    <location>
        <begin position="48"/>
        <end position="57"/>
    </location>
</feature>
<protein>
    <submittedName>
        <fullName evidence="2">Uncharacterized protein</fullName>
    </submittedName>
</protein>